<dbReference type="Pfam" id="PF00651">
    <property type="entry name" value="BTB"/>
    <property type="match status" value="1"/>
</dbReference>
<dbReference type="Gene3D" id="3.30.710.10">
    <property type="entry name" value="Potassium Channel Kv1.1, Chain A"/>
    <property type="match status" value="1"/>
</dbReference>
<dbReference type="InterPro" id="IPR000210">
    <property type="entry name" value="BTB/POZ_dom"/>
</dbReference>
<feature type="domain" description="BTB" evidence="1">
    <location>
        <begin position="25"/>
        <end position="88"/>
    </location>
</feature>
<dbReference type="OrthoDB" id="6359816at2759"/>
<gene>
    <name evidence="2" type="ORF">MSAN_01628900</name>
</gene>
<reference evidence="2" key="1">
    <citation type="submission" date="2020-05" db="EMBL/GenBank/DDBJ databases">
        <title>Mycena genomes resolve the evolution of fungal bioluminescence.</title>
        <authorList>
            <person name="Tsai I.J."/>
        </authorList>
    </citation>
    <scope>NUCLEOTIDE SEQUENCE</scope>
    <source>
        <strain evidence="2">160909Yilan</strain>
    </source>
</reference>
<dbReference type="PROSITE" id="PS50097">
    <property type="entry name" value="BTB"/>
    <property type="match status" value="1"/>
</dbReference>
<accession>A0A8H7CWK5</accession>
<protein>
    <submittedName>
        <fullName evidence="2">BTB domain-containing protein</fullName>
    </submittedName>
</protein>
<dbReference type="SUPFAM" id="SSF54695">
    <property type="entry name" value="POZ domain"/>
    <property type="match status" value="1"/>
</dbReference>
<dbReference type="SMART" id="SM00225">
    <property type="entry name" value="BTB"/>
    <property type="match status" value="1"/>
</dbReference>
<keyword evidence="3" id="KW-1185">Reference proteome</keyword>
<evidence type="ECO:0000259" key="1">
    <source>
        <dbReference type="PROSITE" id="PS50097"/>
    </source>
</evidence>
<evidence type="ECO:0000313" key="3">
    <source>
        <dbReference type="Proteomes" id="UP000623467"/>
    </source>
</evidence>
<sequence length="163" mass="18197">MSTSLAVDSTSSGFVISSPFDDTDADVILRSSDGVDFHVYRLVLSLASSVFKDMFGFPQPNSEATIPTVQVTESALILDMALRFWYPGAEPAALRTIDDLRQILEVLIMKYNVHSVIPQAKKHLREYLPKASRRCLFNCMPPRMEGDRTRSGEVFSPTSPPRI</sequence>
<dbReference type="CDD" id="cd18186">
    <property type="entry name" value="BTB_POZ_ZBTB_KLHL-like"/>
    <property type="match status" value="1"/>
</dbReference>
<proteinExistence type="predicted"/>
<dbReference type="EMBL" id="JACAZH010000014">
    <property type="protein sequence ID" value="KAF7350681.1"/>
    <property type="molecule type" value="Genomic_DNA"/>
</dbReference>
<dbReference type="Proteomes" id="UP000623467">
    <property type="component" value="Unassembled WGS sequence"/>
</dbReference>
<dbReference type="AlphaFoldDB" id="A0A8H7CWK5"/>
<evidence type="ECO:0000313" key="2">
    <source>
        <dbReference type="EMBL" id="KAF7350681.1"/>
    </source>
</evidence>
<name>A0A8H7CWK5_9AGAR</name>
<dbReference type="InterPro" id="IPR011333">
    <property type="entry name" value="SKP1/BTB/POZ_sf"/>
</dbReference>
<organism evidence="2 3">
    <name type="scientific">Mycena sanguinolenta</name>
    <dbReference type="NCBI Taxonomy" id="230812"/>
    <lineage>
        <taxon>Eukaryota</taxon>
        <taxon>Fungi</taxon>
        <taxon>Dikarya</taxon>
        <taxon>Basidiomycota</taxon>
        <taxon>Agaricomycotina</taxon>
        <taxon>Agaricomycetes</taxon>
        <taxon>Agaricomycetidae</taxon>
        <taxon>Agaricales</taxon>
        <taxon>Marasmiineae</taxon>
        <taxon>Mycenaceae</taxon>
        <taxon>Mycena</taxon>
    </lineage>
</organism>
<comment type="caution">
    <text evidence="2">The sequence shown here is derived from an EMBL/GenBank/DDBJ whole genome shotgun (WGS) entry which is preliminary data.</text>
</comment>